<dbReference type="InterPro" id="IPR011605">
    <property type="entry name" value="NusB_fam"/>
</dbReference>
<evidence type="ECO:0000256" key="1">
    <source>
        <dbReference type="ARBA" id="ARBA00005952"/>
    </source>
</evidence>
<name>A0A2T6C3U3_9FLAO</name>
<evidence type="ECO:0000259" key="6">
    <source>
        <dbReference type="Pfam" id="PF01029"/>
    </source>
</evidence>
<proteinExistence type="inferred from homology"/>
<reference evidence="7 8" key="1">
    <citation type="submission" date="2018-04" db="EMBL/GenBank/DDBJ databases">
        <title>Genomic Encyclopedia of Archaeal and Bacterial Type Strains, Phase II (KMG-II): from individual species to whole genera.</title>
        <authorList>
            <person name="Goeker M."/>
        </authorList>
    </citation>
    <scope>NUCLEOTIDE SEQUENCE [LARGE SCALE GENOMIC DNA]</scope>
    <source>
        <strain evidence="7 8">DSM 25731</strain>
    </source>
</reference>
<dbReference type="GO" id="GO:0006353">
    <property type="term" value="P:DNA-templated transcription termination"/>
    <property type="evidence" value="ECO:0007669"/>
    <property type="project" value="InterPro"/>
</dbReference>
<comment type="similarity">
    <text evidence="1">Belongs to the NusB family.</text>
</comment>
<dbReference type="EMBL" id="QBKT01000002">
    <property type="protein sequence ID" value="PTX62996.1"/>
    <property type="molecule type" value="Genomic_DNA"/>
</dbReference>
<protein>
    <submittedName>
        <fullName evidence="7">NusB antitermination factor</fullName>
    </submittedName>
</protein>
<dbReference type="GO" id="GO:0003723">
    <property type="term" value="F:RNA binding"/>
    <property type="evidence" value="ECO:0007669"/>
    <property type="project" value="UniProtKB-KW"/>
</dbReference>
<accession>A0A2T6C3U3</accession>
<dbReference type="PANTHER" id="PTHR11078">
    <property type="entry name" value="N UTILIZATION SUBSTANCE PROTEIN B-RELATED"/>
    <property type="match status" value="1"/>
</dbReference>
<keyword evidence="2" id="KW-0889">Transcription antitermination</keyword>
<gene>
    <name evidence="7" type="ORF">C8N46_102397</name>
</gene>
<sequence length="313" mass="36849">MLTRRHIRVKVMQSIYALSQSHSDQVDKELKFINMSIANMHDLYVLTLDLFVKLSEYAENQIELSQKKYLATSADKNPNKKFIQNAIIRHLAENEALKDAVKNRKLDDWEENDEYIRIIFEDMLQSDLYKKYMADTETNYDKDRAFVAKLFSQIIAPNEKLYEYFEDRKLTWIDDLPVINTLVLKSIKQAKKGKEHIFVSELYKDDEDKAFVKDLFRKTVLNDEMLTEEIQGKTPNWDKDRIANLDLILLKMAICEFLKFPSIPAKVTINEYIELAKEYSTSKSSMFINGILDKLIKEYKKENKLNKIGRGLM</sequence>
<dbReference type="PANTHER" id="PTHR11078:SF3">
    <property type="entry name" value="ANTITERMINATION NUSB DOMAIN-CONTAINING PROTEIN"/>
    <property type="match status" value="1"/>
</dbReference>
<evidence type="ECO:0000313" key="8">
    <source>
        <dbReference type="Proteomes" id="UP000244090"/>
    </source>
</evidence>
<dbReference type="Gene3D" id="1.10.940.10">
    <property type="entry name" value="NusB-like"/>
    <property type="match status" value="1"/>
</dbReference>
<evidence type="ECO:0000256" key="2">
    <source>
        <dbReference type="ARBA" id="ARBA00022814"/>
    </source>
</evidence>
<keyword evidence="3" id="KW-0694">RNA-binding</keyword>
<dbReference type="GO" id="GO:0005829">
    <property type="term" value="C:cytosol"/>
    <property type="evidence" value="ECO:0007669"/>
    <property type="project" value="TreeGrafter"/>
</dbReference>
<keyword evidence="4" id="KW-0805">Transcription regulation</keyword>
<feature type="domain" description="NusB/RsmB/TIM44" evidence="6">
    <location>
        <begin position="204"/>
        <end position="297"/>
    </location>
</feature>
<dbReference type="RefSeq" id="WP_245896736.1">
    <property type="nucleotide sequence ID" value="NZ_QBKT01000002.1"/>
</dbReference>
<dbReference type="SUPFAM" id="SSF48013">
    <property type="entry name" value="NusB-like"/>
    <property type="match status" value="1"/>
</dbReference>
<keyword evidence="5" id="KW-0804">Transcription</keyword>
<evidence type="ECO:0000256" key="5">
    <source>
        <dbReference type="ARBA" id="ARBA00023163"/>
    </source>
</evidence>
<dbReference type="InterPro" id="IPR035926">
    <property type="entry name" value="NusB-like_sf"/>
</dbReference>
<evidence type="ECO:0000313" key="7">
    <source>
        <dbReference type="EMBL" id="PTX62996.1"/>
    </source>
</evidence>
<dbReference type="NCBIfam" id="TIGR01951">
    <property type="entry name" value="nusB"/>
    <property type="match status" value="1"/>
</dbReference>
<dbReference type="Proteomes" id="UP000244090">
    <property type="component" value="Unassembled WGS sequence"/>
</dbReference>
<organism evidence="7 8">
    <name type="scientific">Kordia periserrulae</name>
    <dbReference type="NCBI Taxonomy" id="701523"/>
    <lineage>
        <taxon>Bacteria</taxon>
        <taxon>Pseudomonadati</taxon>
        <taxon>Bacteroidota</taxon>
        <taxon>Flavobacteriia</taxon>
        <taxon>Flavobacteriales</taxon>
        <taxon>Flavobacteriaceae</taxon>
        <taxon>Kordia</taxon>
    </lineage>
</organism>
<dbReference type="AlphaFoldDB" id="A0A2T6C3U3"/>
<evidence type="ECO:0000256" key="4">
    <source>
        <dbReference type="ARBA" id="ARBA00023015"/>
    </source>
</evidence>
<evidence type="ECO:0000256" key="3">
    <source>
        <dbReference type="ARBA" id="ARBA00022884"/>
    </source>
</evidence>
<keyword evidence="8" id="KW-1185">Reference proteome</keyword>
<dbReference type="GO" id="GO:0031564">
    <property type="term" value="P:transcription antitermination"/>
    <property type="evidence" value="ECO:0007669"/>
    <property type="project" value="UniProtKB-KW"/>
</dbReference>
<comment type="caution">
    <text evidence="7">The sequence shown here is derived from an EMBL/GenBank/DDBJ whole genome shotgun (WGS) entry which is preliminary data.</text>
</comment>
<dbReference type="Pfam" id="PF01029">
    <property type="entry name" value="NusB"/>
    <property type="match status" value="1"/>
</dbReference>
<dbReference type="InterPro" id="IPR006027">
    <property type="entry name" value="NusB_RsmB_TIM44"/>
</dbReference>